<dbReference type="Pfam" id="PF22749">
    <property type="entry name" value="Arb2"/>
    <property type="match status" value="1"/>
</dbReference>
<proteinExistence type="predicted"/>
<accession>A0A6B2LAS7</accession>
<dbReference type="GO" id="GO:0005634">
    <property type="term" value="C:nucleus"/>
    <property type="evidence" value="ECO:0007669"/>
    <property type="project" value="TreeGrafter"/>
</dbReference>
<dbReference type="InterPro" id="IPR048263">
    <property type="entry name" value="Arb2"/>
</dbReference>
<protein>
    <recommendedName>
        <fullName evidence="1">Arb2 domain-containing protein</fullName>
    </recommendedName>
</protein>
<dbReference type="PANTHER" id="PTHR21357">
    <property type="entry name" value="FAM172 FAMILY PROTEIN HOMOLOG CG10038"/>
    <property type="match status" value="1"/>
</dbReference>
<dbReference type="PANTHER" id="PTHR21357:SF4">
    <property type="entry name" value="FAM172 FAMILY PROTEIN HOMOLOG CG10038"/>
    <property type="match status" value="1"/>
</dbReference>
<dbReference type="GO" id="GO:0035197">
    <property type="term" value="F:siRNA binding"/>
    <property type="evidence" value="ECO:0007669"/>
    <property type="project" value="TreeGrafter"/>
</dbReference>
<dbReference type="AlphaFoldDB" id="A0A6B2LAS7"/>
<dbReference type="EMBL" id="GIBP01004859">
    <property type="protein sequence ID" value="NDV33828.1"/>
    <property type="molecule type" value="Transcribed_RNA"/>
</dbReference>
<organism evidence="2">
    <name type="scientific">Arcella intermedia</name>
    <dbReference type="NCBI Taxonomy" id="1963864"/>
    <lineage>
        <taxon>Eukaryota</taxon>
        <taxon>Amoebozoa</taxon>
        <taxon>Tubulinea</taxon>
        <taxon>Elardia</taxon>
        <taxon>Arcellinida</taxon>
        <taxon>Sphaerothecina</taxon>
        <taxon>Arcellidae</taxon>
        <taxon>Arcella</taxon>
    </lineage>
</organism>
<name>A0A6B2LAS7_9EUKA</name>
<evidence type="ECO:0000313" key="2">
    <source>
        <dbReference type="EMBL" id="NDV33828.1"/>
    </source>
</evidence>
<feature type="domain" description="Arb2" evidence="1">
    <location>
        <begin position="2"/>
        <end position="135"/>
    </location>
</feature>
<dbReference type="GO" id="GO:0031048">
    <property type="term" value="P:regulatory ncRNA-mediated heterochromatin formation"/>
    <property type="evidence" value="ECO:0007669"/>
    <property type="project" value="TreeGrafter"/>
</dbReference>
<evidence type="ECO:0000259" key="1">
    <source>
        <dbReference type="Pfam" id="PF22749"/>
    </source>
</evidence>
<sequence>METLRKLGYTINAGLEMRAISNGGRFVYTNEGNYAAIGEVISSFFESFLISEFGFLRHKIPISADPAESTTSVLLSRGAVNSELLLVIVPTHTVRGCGLWFRKACINDNLYIGSMINYIRDFIALGYKIILLNPNIPVSESRCPADHLVYVYDHIISKSISSSITWLCHQIGSQTLSHLLSTRPQVEAKSACYLLLDPVPTEFPDTVRASVFSKSRAWITTTETLGSVSRERQRIGCDAISLGTKSEILAPGAAQNLMFEWLRNQSNPALRRHFPTANIVRENSIRLEERERYWKRRLH</sequence>
<dbReference type="InterPro" id="IPR053858">
    <property type="entry name" value="Arb2_dom"/>
</dbReference>
<reference evidence="2" key="1">
    <citation type="journal article" date="2020" name="J. Eukaryot. Microbiol.">
        <title>De novo Sequencing, Assembly and Annotation of the Transcriptome for the Free-Living Testate Amoeba Arcella intermedia.</title>
        <authorList>
            <person name="Ribeiro G.M."/>
            <person name="Porfirio-Sousa A.L."/>
            <person name="Maurer-Alcala X.X."/>
            <person name="Katz L.A."/>
            <person name="Lahr D.J.G."/>
        </authorList>
    </citation>
    <scope>NUCLEOTIDE SEQUENCE</scope>
</reference>